<evidence type="ECO:0000313" key="2">
    <source>
        <dbReference type="EMBL" id="CAE0261597.1"/>
    </source>
</evidence>
<feature type="compositionally biased region" description="Low complexity" evidence="1">
    <location>
        <begin position="376"/>
        <end position="388"/>
    </location>
</feature>
<sequence length="1133" mass="129306">MEHPQQLYEDMKKVSHQGSFVQMVMSTHSDLHHLRDLYWNSSQNKACSCHLLPETAIQGHRRPKNVPDNLLVQATERSEPISCPSVTPQFSTEKDRSIVESDVVPCTRLQFDSVFADPLFQCLEQSMKVIKTDAFLSQEIFHHIFQFKKWNMTVLQIAKQRKQKALYQLSDLSSVTRPVALEYVCQCLSNRGEACPWNHRPFPQTQTFVEWQNRIHRLFSTFCDFVVQCETLAQTRSSLKDRKEARDEAIPGSVRMSFFDQHIESLFLHMWAQVVKEWQDMREGSLSCRSDDLKTSREDWIFRAIPLTSDLSPAFSSFDPLSFSQNHPFVNIDTDVDTSEAPYGVPSTPHVGTDASLPPSSPSVGCPETSQRPNGSSLPPRSRAPSLLFTSAPPSRKCSHDFVSKRFLLSLPAHSQWLQMPPCTKSTDKKQETRGTPAPFPLSLSVPASSCSEAVSIPILAIGLAFEVSCPNGADPVDDKDVHTKQDTHIKEKDHYSPPPVPIFKPSHVRKARCTQGKTKQQEEVDIENKKGEREREREREEEKENEKEKKEKKEGVPSFVKGEDLLFFDMPVPRSAYADFKDRVQKFGTSEEWMAAMDAGAVVEEWAGMSLWFGPTWMQFHFIAKGRTIRTRHLSLCGNKSTFSAKDDFFKELFHCLELVLYSRSTSLRCVRTVHAPLSSCKTPSSSTSPLVMPRREPVIPQRLWNFGSSGGIFLTSHRQVLLKTCDPRKAKKEKEVGRVMRILDDQTLGDPKCWCVLKRGVGLSQLTPQTMKMLLSSVCFFHERGWVHTDMRVPNLVAFPYAPVSCTPHQRETEPCSRFTNGNTVYYITPIDFGDVIGLSEPKYSVNENWERIPLRQTLVFTESKSSSNHRKKSFPSSCQKRYAYRPFVYLPVPEDDLECLVMQLLSQCLMLFHTKDPEMFPSRWNQTKRALHQWKQGGKGEIRQLESQKRQQRRGGDHDKRRLFLGDDGPPKGKRRACSSPRGSPDSTPPEQARRDKTPPNRLDPPPPSSFEEIFGSEMHQYGMSFSTVLVVGRELTNIHRAAQRRVQHLCSCSKCGPSSSTLSKAEKFRCSENDTHAYEKALLSVHCILEALETTYDHLWARLQMAFVPLIPFPYSKEDFSFREGGKHR</sequence>
<feature type="compositionally biased region" description="Polar residues" evidence="1">
    <location>
        <begin position="984"/>
        <end position="993"/>
    </location>
</feature>
<feature type="region of interest" description="Disordered" evidence="1">
    <location>
        <begin position="474"/>
        <end position="556"/>
    </location>
</feature>
<feature type="compositionally biased region" description="Basic and acidic residues" evidence="1">
    <location>
        <begin position="520"/>
        <end position="556"/>
    </location>
</feature>
<feature type="region of interest" description="Disordered" evidence="1">
    <location>
        <begin position="334"/>
        <end position="396"/>
    </location>
</feature>
<evidence type="ECO:0000256" key="1">
    <source>
        <dbReference type="SAM" id="MobiDB-lite"/>
    </source>
</evidence>
<reference evidence="3" key="1">
    <citation type="submission" date="2021-01" db="EMBL/GenBank/DDBJ databases">
        <authorList>
            <person name="Corre E."/>
            <person name="Pelletier E."/>
            <person name="Niang G."/>
            <person name="Scheremetjew M."/>
            <person name="Finn R."/>
            <person name="Kale V."/>
            <person name="Holt S."/>
            <person name="Cochrane G."/>
            <person name="Meng A."/>
            <person name="Brown T."/>
            <person name="Cohen L."/>
        </authorList>
    </citation>
    <scope>NUCLEOTIDE SEQUENCE</scope>
    <source>
        <strain evidence="3">NIES-2562</strain>
    </source>
</reference>
<proteinExistence type="predicted"/>
<feature type="region of interest" description="Disordered" evidence="1">
    <location>
        <begin position="933"/>
        <end position="1014"/>
    </location>
</feature>
<feature type="compositionally biased region" description="Basic and acidic residues" evidence="1">
    <location>
        <begin position="477"/>
        <end position="496"/>
    </location>
</feature>
<protein>
    <recommendedName>
        <fullName evidence="4">Protein kinase domain-containing protein</fullName>
    </recommendedName>
</protein>
<evidence type="ECO:0000313" key="3">
    <source>
        <dbReference type="EMBL" id="CAE0261598.1"/>
    </source>
</evidence>
<organism evidence="3">
    <name type="scientific">Palpitomonas bilix</name>
    <dbReference type="NCBI Taxonomy" id="652834"/>
    <lineage>
        <taxon>Eukaryota</taxon>
        <taxon>Eukaryota incertae sedis</taxon>
    </lineage>
</organism>
<accession>A0A7S3DM92</accession>
<feature type="compositionally biased region" description="Basic and acidic residues" evidence="1">
    <location>
        <begin position="941"/>
        <end position="974"/>
    </location>
</feature>
<dbReference type="EMBL" id="HBIB01036731">
    <property type="protein sequence ID" value="CAE0261598.1"/>
    <property type="molecule type" value="Transcribed_RNA"/>
</dbReference>
<name>A0A7S3DM92_9EUKA</name>
<dbReference type="EMBL" id="HBIB01036730">
    <property type="protein sequence ID" value="CAE0261597.1"/>
    <property type="molecule type" value="Transcribed_RNA"/>
</dbReference>
<gene>
    <name evidence="2" type="ORF">PBIL07802_LOCUS23890</name>
    <name evidence="3" type="ORF">PBIL07802_LOCUS23891</name>
</gene>
<evidence type="ECO:0008006" key="4">
    <source>
        <dbReference type="Google" id="ProtNLM"/>
    </source>
</evidence>
<feature type="region of interest" description="Disordered" evidence="1">
    <location>
        <begin position="420"/>
        <end position="439"/>
    </location>
</feature>
<dbReference type="AlphaFoldDB" id="A0A7S3DM92"/>